<keyword evidence="1" id="KW-0812">Transmembrane</keyword>
<sequence length="74" mass="8765">MSENYYEYLKNNPIYYSVIVWGVLFLTVLKFFMDVYGYKCIAEYKANNKSDILAACIYYTGDYKTKYGESTIFL</sequence>
<proteinExistence type="predicted"/>
<evidence type="ECO:0000256" key="1">
    <source>
        <dbReference type="SAM" id="Phobius"/>
    </source>
</evidence>
<evidence type="ECO:0000313" key="3">
    <source>
        <dbReference type="Proteomes" id="UP000017670"/>
    </source>
</evidence>
<keyword evidence="3" id="KW-1185">Reference proteome</keyword>
<comment type="caution">
    <text evidence="2">The sequence shown here is derived from an EMBL/GenBank/DDBJ whole genome shotgun (WGS) entry which is preliminary data.</text>
</comment>
<name>N9E100_9GAMM</name>
<dbReference type="EMBL" id="APQL01000010">
    <property type="protein sequence ID" value="ENW03832.1"/>
    <property type="molecule type" value="Genomic_DNA"/>
</dbReference>
<dbReference type="Proteomes" id="UP000017670">
    <property type="component" value="Unassembled WGS sequence"/>
</dbReference>
<dbReference type="STRING" id="262668.GCA_000931715_02825"/>
<organism evidence="2 3">
    <name type="scientific">Acinetobacter beijerinckii CIP 110307</name>
    <dbReference type="NCBI Taxonomy" id="1217648"/>
    <lineage>
        <taxon>Bacteria</taxon>
        <taxon>Pseudomonadati</taxon>
        <taxon>Pseudomonadota</taxon>
        <taxon>Gammaproteobacteria</taxon>
        <taxon>Moraxellales</taxon>
        <taxon>Moraxellaceae</taxon>
        <taxon>Acinetobacter</taxon>
    </lineage>
</organism>
<keyword evidence="1" id="KW-1133">Transmembrane helix</keyword>
<dbReference type="AlphaFoldDB" id="N9E100"/>
<reference evidence="2 3" key="1">
    <citation type="submission" date="2013-02" db="EMBL/GenBank/DDBJ databases">
        <title>The Genome Sequence of Acinetobacter beijerinckii CIP 110307.</title>
        <authorList>
            <consortium name="The Broad Institute Genome Sequencing Platform"/>
            <consortium name="The Broad Institute Genome Sequencing Center for Infectious Disease"/>
            <person name="Cerqueira G."/>
            <person name="Feldgarden M."/>
            <person name="Courvalin P."/>
            <person name="Perichon B."/>
            <person name="Grillot-Courvalin C."/>
            <person name="Clermont D."/>
            <person name="Rocha E."/>
            <person name="Yoon E.-J."/>
            <person name="Nemec A."/>
            <person name="Walker B."/>
            <person name="Young S.K."/>
            <person name="Zeng Q."/>
            <person name="Gargeya S."/>
            <person name="Fitzgerald M."/>
            <person name="Haas B."/>
            <person name="Abouelleil A."/>
            <person name="Alvarado L."/>
            <person name="Arachchi H.M."/>
            <person name="Berlin A.M."/>
            <person name="Chapman S.B."/>
            <person name="Dewar J."/>
            <person name="Goldberg J."/>
            <person name="Griggs A."/>
            <person name="Gujja S."/>
            <person name="Hansen M."/>
            <person name="Howarth C."/>
            <person name="Imamovic A."/>
            <person name="Larimer J."/>
            <person name="McCowan C."/>
            <person name="Murphy C."/>
            <person name="Neiman D."/>
            <person name="Pearson M."/>
            <person name="Priest M."/>
            <person name="Roberts A."/>
            <person name="Saif S."/>
            <person name="Shea T."/>
            <person name="Sisk P."/>
            <person name="Sykes S."/>
            <person name="Wortman J."/>
            <person name="Nusbaum C."/>
            <person name="Birren B."/>
        </authorList>
    </citation>
    <scope>NUCLEOTIDE SEQUENCE [LARGE SCALE GENOMIC DNA]</scope>
    <source>
        <strain evidence="2 3">CIP 110307</strain>
    </source>
</reference>
<feature type="transmembrane region" description="Helical" evidence="1">
    <location>
        <begin position="14"/>
        <end position="33"/>
    </location>
</feature>
<evidence type="ECO:0000313" key="2">
    <source>
        <dbReference type="EMBL" id="ENW03832.1"/>
    </source>
</evidence>
<keyword evidence="1" id="KW-0472">Membrane</keyword>
<gene>
    <name evidence="2" type="ORF">F933_02802</name>
</gene>
<accession>N9E100</accession>
<dbReference type="HOGENOM" id="CLU_2679214_0_0_6"/>
<protein>
    <submittedName>
        <fullName evidence="2">Uncharacterized protein</fullName>
    </submittedName>
</protein>